<dbReference type="EMBL" id="AGYR01000060">
    <property type="protein sequence ID" value="ENZ08790.1"/>
    <property type="molecule type" value="Genomic_DNA"/>
</dbReference>
<dbReference type="HOGENOM" id="CLU_108933_1_1_9"/>
<evidence type="ECO:0000313" key="3">
    <source>
        <dbReference type="Proteomes" id="UP000013085"/>
    </source>
</evidence>
<dbReference type="InterPro" id="IPR010898">
    <property type="entry name" value="Hpre_diP_synth_I"/>
</dbReference>
<dbReference type="PATRIC" id="fig|999408.3.peg.5204"/>
<evidence type="ECO:0000256" key="1">
    <source>
        <dbReference type="SAM" id="Phobius"/>
    </source>
</evidence>
<feature type="transmembrane region" description="Helical" evidence="1">
    <location>
        <begin position="86"/>
        <end position="101"/>
    </location>
</feature>
<dbReference type="PIRSF" id="PIRSF027391">
    <property type="entry name" value="Hpre_diP_synt_I"/>
    <property type="match status" value="1"/>
</dbReference>
<feature type="transmembrane region" description="Helical" evidence="1">
    <location>
        <begin position="161"/>
        <end position="186"/>
    </location>
</feature>
<name>A0A0E2H444_9FIRM</name>
<reference evidence="2 3" key="1">
    <citation type="submission" date="2013-01" db="EMBL/GenBank/DDBJ databases">
        <title>The Genome Sequence of Clostridium clostridioforme 90A8.</title>
        <authorList>
            <consortium name="The Broad Institute Genome Sequencing Platform"/>
            <person name="Earl A."/>
            <person name="Ward D."/>
            <person name="Feldgarden M."/>
            <person name="Gevers D."/>
            <person name="Courvalin P."/>
            <person name="Lambert T."/>
            <person name="Walker B."/>
            <person name="Young S.K."/>
            <person name="Zeng Q."/>
            <person name="Gargeya S."/>
            <person name="Fitzgerald M."/>
            <person name="Haas B."/>
            <person name="Abouelleil A."/>
            <person name="Alvarado L."/>
            <person name="Arachchi H.M."/>
            <person name="Berlin A.M."/>
            <person name="Chapman S.B."/>
            <person name="Dewar J."/>
            <person name="Goldberg J."/>
            <person name="Griggs A."/>
            <person name="Gujja S."/>
            <person name="Hansen M."/>
            <person name="Howarth C."/>
            <person name="Imamovic A."/>
            <person name="Larimer J."/>
            <person name="McCowan C."/>
            <person name="Murphy C."/>
            <person name="Neiman D."/>
            <person name="Pearson M."/>
            <person name="Priest M."/>
            <person name="Roberts A."/>
            <person name="Saif S."/>
            <person name="Shea T."/>
            <person name="Sisk P."/>
            <person name="Sykes S."/>
            <person name="Wortman J."/>
            <person name="Nusbaum C."/>
            <person name="Birren B."/>
        </authorList>
    </citation>
    <scope>NUCLEOTIDE SEQUENCE [LARGE SCALE GENOMIC DNA]</scope>
    <source>
        <strain evidence="2 3">90A8</strain>
    </source>
</reference>
<dbReference type="Pfam" id="PF07456">
    <property type="entry name" value="Hpre_diP_synt_I"/>
    <property type="match status" value="1"/>
</dbReference>
<accession>A0A0E2H444</accession>
<gene>
    <name evidence="2" type="ORF">HMPREF1090_04830</name>
</gene>
<dbReference type="GeneID" id="57961024"/>
<dbReference type="AlphaFoldDB" id="A0A0E2H444"/>
<dbReference type="Gene3D" id="1.10.1760.20">
    <property type="match status" value="1"/>
</dbReference>
<proteinExistence type="predicted"/>
<keyword evidence="1" id="KW-1133">Transmembrane helix</keyword>
<feature type="transmembrane region" description="Helical" evidence="1">
    <location>
        <begin position="36"/>
        <end position="52"/>
    </location>
</feature>
<evidence type="ECO:0000313" key="2">
    <source>
        <dbReference type="EMBL" id="ENZ08790.1"/>
    </source>
</evidence>
<comment type="caution">
    <text evidence="2">The sequence shown here is derived from an EMBL/GenBank/DDBJ whole genome shotgun (WGS) entry which is preliminary data.</text>
</comment>
<protein>
    <recommendedName>
        <fullName evidence="4">Heptaprenyl diphosphate synthase</fullName>
    </recommendedName>
</protein>
<feature type="transmembrane region" description="Helical" evidence="1">
    <location>
        <begin position="131"/>
        <end position="155"/>
    </location>
</feature>
<dbReference type="RefSeq" id="WP_002585162.1">
    <property type="nucleotide sequence ID" value="NZ_KB850989.1"/>
</dbReference>
<sequence>MPNQKKAVKKSYKNSAVTVKKGQATKQAPGASARNAALFGILTALALVLGYVESLVPVYLGAPGVKLGLANLVTMVGLYCMGAKETALISVVRILLSGILFGPPSAILFGLSGTALSLTIMALCKRFRLFGMVGVSILGGVAHNIGQFLMAAFVVNTFGVFSYLPVLLTAGCTAGALIGLLGGILVGRVNRLFRSV</sequence>
<dbReference type="Proteomes" id="UP000013085">
    <property type="component" value="Unassembled WGS sequence"/>
</dbReference>
<evidence type="ECO:0008006" key="4">
    <source>
        <dbReference type="Google" id="ProtNLM"/>
    </source>
</evidence>
<keyword evidence="1" id="KW-0472">Membrane</keyword>
<organism evidence="2 3">
    <name type="scientific">[Clostridium] clostridioforme 90A8</name>
    <dbReference type="NCBI Taxonomy" id="999408"/>
    <lineage>
        <taxon>Bacteria</taxon>
        <taxon>Bacillati</taxon>
        <taxon>Bacillota</taxon>
        <taxon>Clostridia</taxon>
        <taxon>Lachnospirales</taxon>
        <taxon>Lachnospiraceae</taxon>
        <taxon>Enterocloster</taxon>
    </lineage>
</organism>
<dbReference type="InterPro" id="IPR014535">
    <property type="entry name" value="Hpre_diP_synt_I"/>
</dbReference>
<keyword evidence="1" id="KW-0812">Transmembrane</keyword>